<evidence type="ECO:0008006" key="3">
    <source>
        <dbReference type="Google" id="ProtNLM"/>
    </source>
</evidence>
<proteinExistence type="predicted"/>
<evidence type="ECO:0000313" key="2">
    <source>
        <dbReference type="Proteomes" id="UP000198539"/>
    </source>
</evidence>
<protein>
    <recommendedName>
        <fullName evidence="3">DUF3168 domain-containing protein</fullName>
    </recommendedName>
</protein>
<dbReference type="AlphaFoldDB" id="A0A1H3ERT9"/>
<dbReference type="EMBL" id="FNOM01000025">
    <property type="protein sequence ID" value="SDX81350.1"/>
    <property type="molecule type" value="Genomic_DNA"/>
</dbReference>
<keyword evidence="2" id="KW-1185">Reference proteome</keyword>
<reference evidence="1 2" key="1">
    <citation type="submission" date="2016-10" db="EMBL/GenBank/DDBJ databases">
        <authorList>
            <person name="de Groot N.N."/>
        </authorList>
    </citation>
    <scope>NUCLEOTIDE SEQUENCE [LARGE SCALE GENOMIC DNA]</scope>
    <source>
        <strain evidence="1 2">CGMCC 1.8894</strain>
    </source>
</reference>
<accession>A0A1H3ERT9</accession>
<dbReference type="Proteomes" id="UP000198539">
    <property type="component" value="Unassembled WGS sequence"/>
</dbReference>
<sequence length="148" mass="15386">MSGERKALRADLRAAIDGIKSLYGPLATAPVISAWAQSLDPKALPVIGVATPSEECSAATQDTTALDLTAVVVIKRVERTGDDGTALEDALDDDAEALIGPIEAAMQSARRDFELRSSAIDISGAGSPRVGTLTLTFAASDHRARTIP</sequence>
<dbReference type="RefSeq" id="WP_092892494.1">
    <property type="nucleotide sequence ID" value="NZ_CP061498.1"/>
</dbReference>
<organism evidence="1 2">
    <name type="scientific">Roseicitreum antarcticum</name>
    <dbReference type="NCBI Taxonomy" id="564137"/>
    <lineage>
        <taxon>Bacteria</taxon>
        <taxon>Pseudomonadati</taxon>
        <taxon>Pseudomonadota</taxon>
        <taxon>Alphaproteobacteria</taxon>
        <taxon>Rhodobacterales</taxon>
        <taxon>Paracoccaceae</taxon>
        <taxon>Roseicitreum</taxon>
    </lineage>
</organism>
<dbReference type="STRING" id="564137.SAMN04488238_12512"/>
<dbReference type="OrthoDB" id="7875220at2"/>
<evidence type="ECO:0000313" key="1">
    <source>
        <dbReference type="EMBL" id="SDX81350.1"/>
    </source>
</evidence>
<gene>
    <name evidence="1" type="ORF">SAMN04488238_12512</name>
</gene>
<name>A0A1H3ERT9_9RHOB</name>